<dbReference type="Gene3D" id="1.25.40.390">
    <property type="match status" value="1"/>
</dbReference>
<evidence type="ECO:0000313" key="9">
    <source>
        <dbReference type="EMBL" id="MBM6660897.1"/>
    </source>
</evidence>
<evidence type="ECO:0000256" key="1">
    <source>
        <dbReference type="ARBA" id="ARBA00004442"/>
    </source>
</evidence>
<organism evidence="9 10">
    <name type="scientific">Marseilla massiliensis</name>
    <dbReference type="NCBI Taxonomy" id="1841864"/>
    <lineage>
        <taxon>Bacteria</taxon>
        <taxon>Pseudomonadati</taxon>
        <taxon>Bacteroidota</taxon>
        <taxon>Bacteroidia</taxon>
        <taxon>Bacteroidales</taxon>
        <taxon>Prevotellaceae</taxon>
        <taxon>Marseilla</taxon>
    </lineage>
</organism>
<keyword evidence="4" id="KW-0472">Membrane</keyword>
<dbReference type="Gene3D" id="2.20.20.130">
    <property type="match status" value="1"/>
</dbReference>
<evidence type="ECO:0000256" key="2">
    <source>
        <dbReference type="ARBA" id="ARBA00006275"/>
    </source>
</evidence>
<dbReference type="Pfam" id="PF07980">
    <property type="entry name" value="SusD_RagB"/>
    <property type="match status" value="1"/>
</dbReference>
<dbReference type="InterPro" id="IPR033985">
    <property type="entry name" value="SusD-like_N"/>
</dbReference>
<sequence length="518" mass="57411">MKTARIYRAMAILSIIAGMTSCGNDWLDQTPSDGIDANGAVTTVSDLETVRNGVYASLKGIRDFVDYYGRNMFIYGDMRGEDVQYNWVDGSGRGNFYYYMTYSTADNFSGGNTPWQSAFIVTERANRVIEAAESGTLGDDEAIAQYEAEAKTLRAMALFDLTRIYGKPYTMDKGASLGAPIMLKPVENAYANKPKRNTVAECYTQIEKDLDDAVKSGALPTSNKGDASVYINLWAAKALQVRVYMTKGEWGKALATARDIISNSPYVLWTPGEYAEAWAKTSNAHNNEIIFELSINDNKDWTDREGIAYCMSDAHGDVPGYGDIMVTKAFAEAMEADPADARNNVLLKPGGDPETYAGKFETDGNDFVKHGVFINKMPAHNGDVRYANVPMLRLSEVYLSAAEAAFQTGDKAAAAQLLNKLITNRTTDATKVVTAQDITLDRIYMERRKELVGEGQRYFDVIRRGETVVRYTDSNNRGWHDVLTEEARTFNRDSKKALPLIPVAEINANPNILQNPLY</sequence>
<comment type="caution">
    <text evidence="9">The sequence shown here is derived from an EMBL/GenBank/DDBJ whole genome shotgun (WGS) entry which is preliminary data.</text>
</comment>
<reference evidence="9 10" key="1">
    <citation type="journal article" date="2021" name="Sci. Rep.">
        <title>The distribution of antibiotic resistance genes in chicken gut microbiota commensals.</title>
        <authorList>
            <person name="Juricova H."/>
            <person name="Matiasovicova J."/>
            <person name="Kubasova T."/>
            <person name="Cejkova D."/>
            <person name="Rychlik I."/>
        </authorList>
    </citation>
    <scope>NUCLEOTIDE SEQUENCE [LARGE SCALE GENOMIC DNA]</scope>
    <source>
        <strain evidence="9 10">An819</strain>
    </source>
</reference>
<dbReference type="GO" id="GO:0009279">
    <property type="term" value="C:cell outer membrane"/>
    <property type="evidence" value="ECO:0007669"/>
    <property type="project" value="UniProtKB-SubCell"/>
</dbReference>
<evidence type="ECO:0000259" key="8">
    <source>
        <dbReference type="Pfam" id="PF14322"/>
    </source>
</evidence>
<dbReference type="RefSeq" id="WP_205108095.1">
    <property type="nucleotide sequence ID" value="NZ_JACJJL010000004.1"/>
</dbReference>
<accession>A0A939B4B4</accession>
<dbReference type="Pfam" id="PF14322">
    <property type="entry name" value="SusD-like_3"/>
    <property type="match status" value="1"/>
</dbReference>
<dbReference type="PROSITE" id="PS51257">
    <property type="entry name" value="PROKAR_LIPOPROTEIN"/>
    <property type="match status" value="1"/>
</dbReference>
<dbReference type="Proteomes" id="UP000764045">
    <property type="component" value="Unassembled WGS sequence"/>
</dbReference>
<evidence type="ECO:0000313" key="10">
    <source>
        <dbReference type="Proteomes" id="UP000764045"/>
    </source>
</evidence>
<dbReference type="InterPro" id="IPR011990">
    <property type="entry name" value="TPR-like_helical_dom_sf"/>
</dbReference>
<keyword evidence="5" id="KW-0998">Cell outer membrane</keyword>
<dbReference type="CDD" id="cd08977">
    <property type="entry name" value="SusD"/>
    <property type="match status" value="1"/>
</dbReference>
<dbReference type="InterPro" id="IPR012944">
    <property type="entry name" value="SusD_RagB_dom"/>
</dbReference>
<evidence type="ECO:0000256" key="4">
    <source>
        <dbReference type="ARBA" id="ARBA00023136"/>
    </source>
</evidence>
<dbReference type="AlphaFoldDB" id="A0A939B4B4"/>
<feature type="domain" description="SusD-like N-terminal" evidence="8">
    <location>
        <begin position="112"/>
        <end position="245"/>
    </location>
</feature>
<feature type="signal peptide" evidence="6">
    <location>
        <begin position="1"/>
        <end position="23"/>
    </location>
</feature>
<comment type="subcellular location">
    <subcellularLocation>
        <location evidence="1">Cell outer membrane</location>
    </subcellularLocation>
</comment>
<feature type="chain" id="PRO_5036837950" evidence="6">
    <location>
        <begin position="24"/>
        <end position="518"/>
    </location>
</feature>
<evidence type="ECO:0000259" key="7">
    <source>
        <dbReference type="Pfam" id="PF07980"/>
    </source>
</evidence>
<proteinExistence type="inferred from homology"/>
<gene>
    <name evidence="9" type="ORF">H6B30_03855</name>
</gene>
<dbReference type="SUPFAM" id="SSF48452">
    <property type="entry name" value="TPR-like"/>
    <property type="match status" value="1"/>
</dbReference>
<evidence type="ECO:0000256" key="3">
    <source>
        <dbReference type="ARBA" id="ARBA00022729"/>
    </source>
</evidence>
<keyword evidence="10" id="KW-1185">Reference proteome</keyword>
<keyword evidence="3 6" id="KW-0732">Signal</keyword>
<feature type="domain" description="RagB/SusD" evidence="7">
    <location>
        <begin position="371"/>
        <end position="518"/>
    </location>
</feature>
<name>A0A939B4B4_9BACT</name>
<dbReference type="EMBL" id="JACJJL010000004">
    <property type="protein sequence ID" value="MBM6660897.1"/>
    <property type="molecule type" value="Genomic_DNA"/>
</dbReference>
<protein>
    <submittedName>
        <fullName evidence="9">RagB/SusD family nutrient uptake outer membrane protein</fullName>
    </submittedName>
</protein>
<evidence type="ECO:0000256" key="6">
    <source>
        <dbReference type="SAM" id="SignalP"/>
    </source>
</evidence>
<evidence type="ECO:0000256" key="5">
    <source>
        <dbReference type="ARBA" id="ARBA00023237"/>
    </source>
</evidence>
<comment type="similarity">
    <text evidence="2">Belongs to the SusD family.</text>
</comment>
<dbReference type="Gene3D" id="1.25.40.900">
    <property type="match status" value="1"/>
</dbReference>